<feature type="domain" description="Carrier" evidence="1">
    <location>
        <begin position="1"/>
        <end position="77"/>
    </location>
</feature>
<evidence type="ECO:0000259" key="1">
    <source>
        <dbReference type="PROSITE" id="PS50075"/>
    </source>
</evidence>
<dbReference type="SUPFAM" id="SSF47336">
    <property type="entry name" value="ACP-like"/>
    <property type="match status" value="1"/>
</dbReference>
<evidence type="ECO:0000313" key="2">
    <source>
        <dbReference type="EMBL" id="WZW97364.1"/>
    </source>
</evidence>
<dbReference type="Pfam" id="PF00550">
    <property type="entry name" value="PP-binding"/>
    <property type="match status" value="1"/>
</dbReference>
<sequence>MSTVRDQVVEIFREVLDNPDLELGDGSVARDVEGWDSLAHINLMFSVEQEFGITFSDREMGSMVNFGELVRAVEAKLG</sequence>
<name>A0ABZ3C539_9ACTN</name>
<reference evidence="2 3" key="1">
    <citation type="journal article" date="2023" name="Environ Microbiome">
        <title>A coral-associated actinobacterium mitigates coral bleaching under heat stress.</title>
        <authorList>
            <person name="Li J."/>
            <person name="Zou Y."/>
            <person name="Li Q."/>
            <person name="Zhang J."/>
            <person name="Bourne D.G."/>
            <person name="Lyu Y."/>
            <person name="Liu C."/>
            <person name="Zhang S."/>
        </authorList>
    </citation>
    <scope>NUCLEOTIDE SEQUENCE [LARGE SCALE GENOMIC DNA]</scope>
    <source>
        <strain evidence="2 3">SCSIO 13291</strain>
    </source>
</reference>
<dbReference type="Proteomes" id="UP001434337">
    <property type="component" value="Chromosome"/>
</dbReference>
<evidence type="ECO:0000313" key="3">
    <source>
        <dbReference type="Proteomes" id="UP001434337"/>
    </source>
</evidence>
<dbReference type="PROSITE" id="PS50075">
    <property type="entry name" value="CARRIER"/>
    <property type="match status" value="1"/>
</dbReference>
<dbReference type="RefSeq" id="WP_232547559.1">
    <property type="nucleotide sequence ID" value="NZ_CP115965.1"/>
</dbReference>
<protein>
    <submittedName>
        <fullName evidence="2">Acyl carrier protein</fullName>
    </submittedName>
</protein>
<dbReference type="InterPro" id="IPR009081">
    <property type="entry name" value="PP-bd_ACP"/>
</dbReference>
<organism evidence="2 3">
    <name type="scientific">Propioniciclava soli</name>
    <dbReference type="NCBI Taxonomy" id="2775081"/>
    <lineage>
        <taxon>Bacteria</taxon>
        <taxon>Bacillati</taxon>
        <taxon>Actinomycetota</taxon>
        <taxon>Actinomycetes</taxon>
        <taxon>Propionibacteriales</taxon>
        <taxon>Propionibacteriaceae</taxon>
        <taxon>Propioniciclava</taxon>
    </lineage>
</organism>
<gene>
    <name evidence="2" type="ORF">PCC79_10605</name>
</gene>
<proteinExistence type="predicted"/>
<accession>A0ABZ3C539</accession>
<keyword evidence="3" id="KW-1185">Reference proteome</keyword>
<dbReference type="InterPro" id="IPR036736">
    <property type="entry name" value="ACP-like_sf"/>
</dbReference>
<dbReference type="Gene3D" id="1.10.1200.10">
    <property type="entry name" value="ACP-like"/>
    <property type="match status" value="1"/>
</dbReference>
<dbReference type="EMBL" id="CP115965">
    <property type="protein sequence ID" value="WZW97364.1"/>
    <property type="molecule type" value="Genomic_DNA"/>
</dbReference>